<feature type="domain" description="Aminoacyl-transfer RNA synthetases class-II family profile" evidence="17">
    <location>
        <begin position="187"/>
        <end position="423"/>
    </location>
</feature>
<comment type="pathway">
    <text evidence="2">Aminoacyl-tRNA biosynthesis; selenocysteinyl-tRNA(Sec) biosynthesis; L-seryl-tRNA(Sec) from L-serine and tRNA(Sec): step 1/1.</text>
</comment>
<dbReference type="Gene3D" id="1.10.287.40">
    <property type="entry name" value="Serine-tRNA synthetase, tRNA binding domain"/>
    <property type="match status" value="1"/>
</dbReference>
<dbReference type="PANTHER" id="PTHR43697:SF1">
    <property type="entry name" value="SERINE--TRNA LIGASE"/>
    <property type="match status" value="1"/>
</dbReference>
<keyword evidence="8 16" id="KW-0067">ATP-binding</keyword>
<dbReference type="PRINTS" id="PR00981">
    <property type="entry name" value="TRNASYNTHSER"/>
</dbReference>
<evidence type="ECO:0000259" key="17">
    <source>
        <dbReference type="PROSITE" id="PS50862"/>
    </source>
</evidence>
<keyword evidence="5" id="KW-0963">Cytoplasm</keyword>
<dbReference type="AlphaFoldDB" id="A0A1F8GHN9"/>
<comment type="caution">
    <text evidence="18">The sequence shown here is derived from an EMBL/GenBank/DDBJ whole genome shotgun (WGS) entry which is preliminary data.</text>
</comment>
<comment type="catalytic activity">
    <reaction evidence="12">
        <text>tRNA(Sec) + L-serine + ATP = L-seryl-tRNA(Sec) + AMP + diphosphate + H(+)</text>
        <dbReference type="Rhea" id="RHEA:42580"/>
        <dbReference type="Rhea" id="RHEA-COMP:9742"/>
        <dbReference type="Rhea" id="RHEA-COMP:10128"/>
        <dbReference type="ChEBI" id="CHEBI:15378"/>
        <dbReference type="ChEBI" id="CHEBI:30616"/>
        <dbReference type="ChEBI" id="CHEBI:33019"/>
        <dbReference type="ChEBI" id="CHEBI:33384"/>
        <dbReference type="ChEBI" id="CHEBI:78442"/>
        <dbReference type="ChEBI" id="CHEBI:78533"/>
        <dbReference type="ChEBI" id="CHEBI:456215"/>
        <dbReference type="EC" id="6.1.1.11"/>
    </reaction>
</comment>
<dbReference type="Proteomes" id="UP000178911">
    <property type="component" value="Unassembled WGS sequence"/>
</dbReference>
<evidence type="ECO:0000256" key="9">
    <source>
        <dbReference type="ARBA" id="ARBA00022917"/>
    </source>
</evidence>
<evidence type="ECO:0000256" key="6">
    <source>
        <dbReference type="ARBA" id="ARBA00022598"/>
    </source>
</evidence>
<dbReference type="GO" id="GO:0005737">
    <property type="term" value="C:cytoplasm"/>
    <property type="evidence" value="ECO:0007669"/>
    <property type="project" value="UniProtKB-SubCell"/>
</dbReference>
<organism evidence="18 19">
    <name type="scientific">Candidatus Yanofskybacteria bacterium RIFCSPLOWO2_01_FULL_43_22</name>
    <dbReference type="NCBI Taxonomy" id="1802695"/>
    <lineage>
        <taxon>Bacteria</taxon>
        <taxon>Candidatus Yanofskyibacteriota</taxon>
    </lineage>
</organism>
<dbReference type="Gene3D" id="3.30.930.10">
    <property type="entry name" value="Bira Bifunctional Protein, Domain 2"/>
    <property type="match status" value="1"/>
</dbReference>
<dbReference type="Pfam" id="PF02403">
    <property type="entry name" value="Seryl_tRNA_N"/>
    <property type="match status" value="1"/>
</dbReference>
<dbReference type="EC" id="6.1.1.11" evidence="4 14"/>
<dbReference type="InterPro" id="IPR002314">
    <property type="entry name" value="aa-tRNA-synt_IIb"/>
</dbReference>
<dbReference type="InterPro" id="IPR006195">
    <property type="entry name" value="aa-tRNA-synth_II"/>
</dbReference>
<dbReference type="GO" id="GO:0005524">
    <property type="term" value="F:ATP binding"/>
    <property type="evidence" value="ECO:0007669"/>
    <property type="project" value="UniProtKB-KW"/>
</dbReference>
<dbReference type="InterPro" id="IPR042103">
    <property type="entry name" value="SerRS_1_N_sf"/>
</dbReference>
<keyword evidence="9" id="KW-0648">Protein biosynthesis</keyword>
<evidence type="ECO:0000256" key="5">
    <source>
        <dbReference type="ARBA" id="ARBA00022490"/>
    </source>
</evidence>
<feature type="binding site" evidence="15">
    <location>
        <position position="299"/>
    </location>
    <ligand>
        <name>L-serine</name>
        <dbReference type="ChEBI" id="CHEBI:33384"/>
    </ligand>
</feature>
<evidence type="ECO:0000256" key="11">
    <source>
        <dbReference type="ARBA" id="ARBA00039158"/>
    </source>
</evidence>
<dbReference type="InterPro" id="IPR015866">
    <property type="entry name" value="Ser-tRNA-synth_1_N"/>
</dbReference>
<dbReference type="InterPro" id="IPR045864">
    <property type="entry name" value="aa-tRNA-synth_II/BPL/LPL"/>
</dbReference>
<comment type="subcellular location">
    <subcellularLocation>
        <location evidence="1">Cytoplasm</location>
    </subcellularLocation>
</comment>
<dbReference type="GO" id="GO:0004828">
    <property type="term" value="F:serine-tRNA ligase activity"/>
    <property type="evidence" value="ECO:0007669"/>
    <property type="project" value="UniProtKB-UniRule"/>
</dbReference>
<comment type="catalytic activity">
    <reaction evidence="13">
        <text>tRNA(Ser) + L-serine + ATP = L-seryl-tRNA(Ser) + AMP + diphosphate + H(+)</text>
        <dbReference type="Rhea" id="RHEA:12292"/>
        <dbReference type="Rhea" id="RHEA-COMP:9669"/>
        <dbReference type="Rhea" id="RHEA-COMP:9703"/>
        <dbReference type="ChEBI" id="CHEBI:15378"/>
        <dbReference type="ChEBI" id="CHEBI:30616"/>
        <dbReference type="ChEBI" id="CHEBI:33019"/>
        <dbReference type="ChEBI" id="CHEBI:33384"/>
        <dbReference type="ChEBI" id="CHEBI:78442"/>
        <dbReference type="ChEBI" id="CHEBI:78533"/>
        <dbReference type="ChEBI" id="CHEBI:456215"/>
        <dbReference type="EC" id="6.1.1.11"/>
    </reaction>
</comment>
<evidence type="ECO:0000256" key="8">
    <source>
        <dbReference type="ARBA" id="ARBA00022840"/>
    </source>
</evidence>
<feature type="site" description="Important for serine binding" evidence="15">
    <location>
        <position position="398"/>
    </location>
</feature>
<evidence type="ECO:0000313" key="19">
    <source>
        <dbReference type="Proteomes" id="UP000178911"/>
    </source>
</evidence>
<dbReference type="SUPFAM" id="SSF46589">
    <property type="entry name" value="tRNA-binding arm"/>
    <property type="match status" value="1"/>
</dbReference>
<evidence type="ECO:0000313" key="18">
    <source>
        <dbReference type="EMBL" id="OGN24821.1"/>
    </source>
</evidence>
<proteinExistence type="inferred from homology"/>
<feature type="binding site" evidence="16">
    <location>
        <begin position="276"/>
        <end position="278"/>
    </location>
    <ligand>
        <name>ATP</name>
        <dbReference type="ChEBI" id="CHEBI:30616"/>
    </ligand>
</feature>
<keyword evidence="10" id="KW-0030">Aminoacyl-tRNA synthetase</keyword>
<accession>A0A1F8GHN9</accession>
<evidence type="ECO:0000256" key="14">
    <source>
        <dbReference type="NCBIfam" id="TIGR00414"/>
    </source>
</evidence>
<dbReference type="PANTHER" id="PTHR43697">
    <property type="entry name" value="SERYL-TRNA SYNTHETASE"/>
    <property type="match status" value="1"/>
</dbReference>
<reference evidence="18 19" key="1">
    <citation type="journal article" date="2016" name="Nat. Commun.">
        <title>Thousands of microbial genomes shed light on interconnected biogeochemical processes in an aquifer system.</title>
        <authorList>
            <person name="Anantharaman K."/>
            <person name="Brown C.T."/>
            <person name="Hug L.A."/>
            <person name="Sharon I."/>
            <person name="Castelle C.J."/>
            <person name="Probst A.J."/>
            <person name="Thomas B.C."/>
            <person name="Singh A."/>
            <person name="Wilkins M.J."/>
            <person name="Karaoz U."/>
            <person name="Brodie E.L."/>
            <person name="Williams K.H."/>
            <person name="Hubbard S.S."/>
            <person name="Banfield J.F."/>
        </authorList>
    </citation>
    <scope>NUCLEOTIDE SEQUENCE [LARGE SCALE GENOMIC DNA]</scope>
</reference>
<dbReference type="GO" id="GO:0006434">
    <property type="term" value="P:seryl-tRNA aminoacylation"/>
    <property type="evidence" value="ECO:0007669"/>
    <property type="project" value="UniProtKB-UniRule"/>
</dbReference>
<evidence type="ECO:0000256" key="12">
    <source>
        <dbReference type="ARBA" id="ARBA00047929"/>
    </source>
</evidence>
<evidence type="ECO:0000256" key="4">
    <source>
        <dbReference type="ARBA" id="ARBA00012840"/>
    </source>
</evidence>
<dbReference type="PIRSF" id="PIRSF001529">
    <property type="entry name" value="Ser-tRNA-synth_IIa"/>
    <property type="match status" value="1"/>
</dbReference>
<dbReference type="InterPro" id="IPR010978">
    <property type="entry name" value="tRNA-bd_arm"/>
</dbReference>
<evidence type="ECO:0000256" key="16">
    <source>
        <dbReference type="PIRSR" id="PIRSR001529-2"/>
    </source>
</evidence>
<evidence type="ECO:0000256" key="2">
    <source>
        <dbReference type="ARBA" id="ARBA00005045"/>
    </source>
</evidence>
<evidence type="ECO:0000256" key="10">
    <source>
        <dbReference type="ARBA" id="ARBA00023146"/>
    </source>
</evidence>
<dbReference type="EMBL" id="MGKJ01000009">
    <property type="protein sequence ID" value="OGN24821.1"/>
    <property type="molecule type" value="Genomic_DNA"/>
</dbReference>
<gene>
    <name evidence="18" type="ORF">A3A13_04785</name>
</gene>
<dbReference type="Pfam" id="PF00587">
    <property type="entry name" value="tRNA-synt_2b"/>
    <property type="match status" value="1"/>
</dbReference>
<feature type="binding site" evidence="15">
    <location>
        <position position="276"/>
    </location>
    <ligand>
        <name>L-serine</name>
        <dbReference type="ChEBI" id="CHEBI:33384"/>
    </ligand>
</feature>
<keyword evidence="6 18" id="KW-0436">Ligase</keyword>
<evidence type="ECO:0000256" key="15">
    <source>
        <dbReference type="PIRSR" id="PIRSR001529-1"/>
    </source>
</evidence>
<keyword evidence="7" id="KW-0547">Nucleotide-binding</keyword>
<dbReference type="InterPro" id="IPR002317">
    <property type="entry name" value="Ser-tRNA-ligase_type_1"/>
</dbReference>
<dbReference type="SUPFAM" id="SSF55681">
    <property type="entry name" value="Class II aaRS and biotin synthetases"/>
    <property type="match status" value="1"/>
</dbReference>
<evidence type="ECO:0000256" key="13">
    <source>
        <dbReference type="ARBA" id="ARBA00048823"/>
    </source>
</evidence>
<protein>
    <recommendedName>
        <fullName evidence="11 14">Serine--tRNA ligase</fullName>
        <ecNumber evidence="4 14">6.1.1.11</ecNumber>
    </recommendedName>
</protein>
<comment type="similarity">
    <text evidence="3">Belongs to the class-II aminoacyl-tRNA synthetase family. Type-1 seryl-tRNA synthetase subfamily.</text>
</comment>
<sequence length="437" mass="50372">MLDIKFIRQNQDIVREAIKNKNIDLDLDKLLAIDARRRELIESSEALKAEQNRKSKGSNFDVEELKLLKEKFKVMEHELACVEEEFYQLMMGVPNIPTDDTPIGPDESSNKVLRQWGKIKSFSAEGGSVSGGDFKPKEHWELGQELDVIDLERAAKVSGARFAYRKGDIVLLEFALIQYTFSILTNEKILKKILKKAKLDLSSKPFRPILPPVMIKPDVFQKMDRLEPREERYHIPSDDIYLVGSAEHTMGAMHMDETFKEDDLPVRYIGFSTAFRREAGSYGKDMKGLIRMHQFDKLEMESFILPEDSQKEQDFIVAIIEYMIQELKLPYQVLIMCTGDMGKQDARHIDIEVWMPGQNKYRETHTSDLMTDFQARRLNTRVKRNSGETQYVHMNDATAFALSRAVVAIMENYQTSKGTIVVPKALRKYMGGVKEIK</sequence>
<evidence type="ECO:0000256" key="7">
    <source>
        <dbReference type="ARBA" id="ARBA00022741"/>
    </source>
</evidence>
<dbReference type="STRING" id="1802695.A3A13_04785"/>
<dbReference type="NCBIfam" id="TIGR00414">
    <property type="entry name" value="serS"/>
    <property type="match status" value="1"/>
</dbReference>
<dbReference type="PROSITE" id="PS50862">
    <property type="entry name" value="AA_TRNA_LIGASE_II"/>
    <property type="match status" value="1"/>
</dbReference>
<evidence type="ECO:0000256" key="3">
    <source>
        <dbReference type="ARBA" id="ARBA00010728"/>
    </source>
</evidence>
<name>A0A1F8GHN9_9BACT</name>
<evidence type="ECO:0000256" key="1">
    <source>
        <dbReference type="ARBA" id="ARBA00004496"/>
    </source>
</evidence>